<comment type="pathway">
    <text evidence="2">Siderophore biosynthesis.</text>
</comment>
<dbReference type="Gene3D" id="3.40.630.30">
    <property type="match status" value="1"/>
</dbReference>
<dbReference type="Pfam" id="PF13523">
    <property type="entry name" value="Acetyltransf_8"/>
    <property type="match status" value="1"/>
</dbReference>
<accession>A0A845EZX3</accession>
<evidence type="ECO:0000259" key="5">
    <source>
        <dbReference type="SMART" id="SM01006"/>
    </source>
</evidence>
<evidence type="ECO:0000256" key="1">
    <source>
        <dbReference type="ARBA" id="ARBA00003818"/>
    </source>
</evidence>
<dbReference type="RefSeq" id="WP_160919566.1">
    <property type="nucleotide sequence ID" value="NZ_WMEY01000003.1"/>
</dbReference>
<name>A0A845EZX3_9BACL</name>
<dbReference type="PANTHER" id="PTHR31438:SF1">
    <property type="entry name" value="LYSINE N-ACYLTRANSFERASE C17G9.06C-RELATED"/>
    <property type="match status" value="1"/>
</dbReference>
<dbReference type="Proteomes" id="UP000447833">
    <property type="component" value="Unassembled WGS sequence"/>
</dbReference>
<dbReference type="EMBL" id="WMEY01000003">
    <property type="protein sequence ID" value="MYL64123.1"/>
    <property type="molecule type" value="Genomic_DNA"/>
</dbReference>
<comment type="caution">
    <text evidence="6">The sequence shown here is derived from an EMBL/GenBank/DDBJ whole genome shotgun (WGS) entry which is preliminary data.</text>
</comment>
<dbReference type="SUPFAM" id="SSF55729">
    <property type="entry name" value="Acyl-CoA N-acyltransferases (Nat)"/>
    <property type="match status" value="1"/>
</dbReference>
<proteinExistence type="predicted"/>
<evidence type="ECO:0000256" key="4">
    <source>
        <dbReference type="ARBA" id="ARBA00031122"/>
    </source>
</evidence>
<sequence>MAFECSITEESGPTISFRPVNEEDVPILHEWMHQKHIYPFWKLNLSLEEIKVWVKNSISSRHKRVFMGYLNDEPVCYVIGYDVRQDPIRHFYSIEPRDMGMHLLIGPRRLLNKEDGETIIRAMTLFLFEKFGANRMIGEPDYRNRIVIPILKKLGANVIKEIQINEKRAKLVIANRNDFYQNIGDSNITSSFHLLNSPDHEWKVFNEVIKHGSSKT</sequence>
<evidence type="ECO:0000313" key="7">
    <source>
        <dbReference type="Proteomes" id="UP000447833"/>
    </source>
</evidence>
<dbReference type="AlphaFoldDB" id="A0A845EZX3"/>
<gene>
    <name evidence="6" type="ORF">GLW07_12245</name>
</gene>
<dbReference type="InterPro" id="IPR019432">
    <property type="entry name" value="Acyltransferase_MbtK/IucB-like"/>
</dbReference>
<reference evidence="6 7" key="1">
    <citation type="submission" date="2019-11" db="EMBL/GenBank/DDBJ databases">
        <title>Genome sequences of 17 halophilic strains isolated from different environments.</title>
        <authorList>
            <person name="Furrow R.E."/>
        </authorList>
    </citation>
    <scope>NUCLEOTIDE SEQUENCE [LARGE SCALE GENOMIC DNA]</scope>
    <source>
        <strain evidence="6 7">22506_14_FS</strain>
    </source>
</reference>
<dbReference type="SMART" id="SM01006">
    <property type="entry name" value="AlcB"/>
    <property type="match status" value="1"/>
</dbReference>
<evidence type="ECO:0000256" key="2">
    <source>
        <dbReference type="ARBA" id="ARBA00004924"/>
    </source>
</evidence>
<evidence type="ECO:0000256" key="3">
    <source>
        <dbReference type="ARBA" id="ARBA00020586"/>
    </source>
</evidence>
<protein>
    <recommendedName>
        <fullName evidence="3">Lysine N-acyltransferase MbtK</fullName>
    </recommendedName>
    <alternativeName>
        <fullName evidence="4">Mycobactin synthase protein K</fullName>
    </alternativeName>
</protein>
<feature type="domain" description="Acyltransferase MbtK/IucB-like conserved" evidence="5">
    <location>
        <begin position="18"/>
        <end position="64"/>
    </location>
</feature>
<keyword evidence="6" id="KW-0808">Transferase</keyword>
<dbReference type="GO" id="GO:0016410">
    <property type="term" value="F:N-acyltransferase activity"/>
    <property type="evidence" value="ECO:0007669"/>
    <property type="project" value="TreeGrafter"/>
</dbReference>
<dbReference type="PANTHER" id="PTHR31438">
    <property type="entry name" value="LYSINE N-ACYLTRANSFERASE C17G9.06C-RELATED"/>
    <property type="match status" value="1"/>
</dbReference>
<evidence type="ECO:0000313" key="6">
    <source>
        <dbReference type="EMBL" id="MYL64123.1"/>
    </source>
</evidence>
<organism evidence="6 7">
    <name type="scientific">Guptibacillus hwajinpoensis</name>
    <dbReference type="NCBI Taxonomy" id="208199"/>
    <lineage>
        <taxon>Bacteria</taxon>
        <taxon>Bacillati</taxon>
        <taxon>Bacillota</taxon>
        <taxon>Bacilli</taxon>
        <taxon>Bacillales</taxon>
        <taxon>Guptibacillaceae</taxon>
        <taxon>Guptibacillus</taxon>
    </lineage>
</organism>
<dbReference type="GO" id="GO:0019290">
    <property type="term" value="P:siderophore biosynthetic process"/>
    <property type="evidence" value="ECO:0007669"/>
    <property type="project" value="InterPro"/>
</dbReference>
<dbReference type="InterPro" id="IPR016181">
    <property type="entry name" value="Acyl_CoA_acyltransferase"/>
</dbReference>
<comment type="function">
    <text evidence="1">Acyltransferase required for the direct transfer of medium- to long-chain fatty acyl moieties from a carrier protein (MbtL) on to the epsilon-amino group of lysine residue in the mycobactin core.</text>
</comment>